<sequence>MGLAKCKLSKGESGLCRVALGSELKYLQQFKRETKCLPMIKENAASSSGFSGIPTSTSFPWGVVLKTVTSAPKALAILTATWPSPPRPTTPTFTPVSEGAVSCDPSTEQWCTSIKRQILWPTEHKMLICNHVIRVPTVCACAIKAGGTISENLFPAVVFKVISAAFA</sequence>
<evidence type="ECO:0000313" key="1">
    <source>
        <dbReference type="EMBL" id="KVI08634.1"/>
    </source>
</evidence>
<gene>
    <name evidence="1" type="ORF">Ccrd_012992</name>
</gene>
<dbReference type="AlphaFoldDB" id="A0A103YGE9"/>
<name>A0A103YGE9_CYNCS</name>
<reference evidence="1 2" key="1">
    <citation type="journal article" date="2016" name="Sci. Rep.">
        <title>The genome sequence of the outbreeding globe artichoke constructed de novo incorporating a phase-aware low-pass sequencing strategy of F1 progeny.</title>
        <authorList>
            <person name="Scaglione D."/>
            <person name="Reyes-Chin-Wo S."/>
            <person name="Acquadro A."/>
            <person name="Froenicke L."/>
            <person name="Portis E."/>
            <person name="Beitel C."/>
            <person name="Tirone M."/>
            <person name="Mauro R."/>
            <person name="Lo Monaco A."/>
            <person name="Mauromicale G."/>
            <person name="Faccioli P."/>
            <person name="Cattivelli L."/>
            <person name="Rieseberg L."/>
            <person name="Michelmore R."/>
            <person name="Lanteri S."/>
        </authorList>
    </citation>
    <scope>NUCLEOTIDE SEQUENCE [LARGE SCALE GENOMIC DNA]</scope>
    <source>
        <strain evidence="1">2C</strain>
    </source>
</reference>
<comment type="caution">
    <text evidence="1">The sequence shown here is derived from an EMBL/GenBank/DDBJ whole genome shotgun (WGS) entry which is preliminary data.</text>
</comment>
<dbReference type="Proteomes" id="UP000243975">
    <property type="component" value="Unassembled WGS sequence"/>
</dbReference>
<evidence type="ECO:0000313" key="2">
    <source>
        <dbReference type="Proteomes" id="UP000243975"/>
    </source>
</evidence>
<organism evidence="1 2">
    <name type="scientific">Cynara cardunculus var. scolymus</name>
    <name type="common">Globe artichoke</name>
    <name type="synonym">Cynara scolymus</name>
    <dbReference type="NCBI Taxonomy" id="59895"/>
    <lineage>
        <taxon>Eukaryota</taxon>
        <taxon>Viridiplantae</taxon>
        <taxon>Streptophyta</taxon>
        <taxon>Embryophyta</taxon>
        <taxon>Tracheophyta</taxon>
        <taxon>Spermatophyta</taxon>
        <taxon>Magnoliopsida</taxon>
        <taxon>eudicotyledons</taxon>
        <taxon>Gunneridae</taxon>
        <taxon>Pentapetalae</taxon>
        <taxon>asterids</taxon>
        <taxon>campanulids</taxon>
        <taxon>Asterales</taxon>
        <taxon>Asteraceae</taxon>
        <taxon>Carduoideae</taxon>
        <taxon>Cardueae</taxon>
        <taxon>Carduinae</taxon>
        <taxon>Cynara</taxon>
    </lineage>
</organism>
<protein>
    <submittedName>
        <fullName evidence="1">Uncharacterized protein</fullName>
    </submittedName>
</protein>
<keyword evidence="2" id="KW-1185">Reference proteome</keyword>
<proteinExistence type="predicted"/>
<dbReference type="Gramene" id="KVI08634">
    <property type="protein sequence ID" value="KVI08634"/>
    <property type="gene ID" value="Ccrd_012992"/>
</dbReference>
<dbReference type="EMBL" id="LEKV01001100">
    <property type="protein sequence ID" value="KVI08634.1"/>
    <property type="molecule type" value="Genomic_DNA"/>
</dbReference>
<accession>A0A103YGE9</accession>